<protein>
    <submittedName>
        <fullName evidence="1">Metal-dependent phosphohydrolase</fullName>
    </submittedName>
</protein>
<dbReference type="InterPro" id="IPR009218">
    <property type="entry name" value="HD_phosphohydro"/>
</dbReference>
<evidence type="ECO:0000313" key="3">
    <source>
        <dbReference type="Proteomes" id="UP000268652"/>
    </source>
</evidence>
<dbReference type="Gene3D" id="1.10.3210.10">
    <property type="entry name" value="Hypothetical protein af1432"/>
    <property type="match status" value="1"/>
</dbReference>
<accession>A0A3A9WAE7</accession>
<dbReference type="PANTHER" id="PTHR21174:SF0">
    <property type="entry name" value="HD PHOSPHOHYDROLASE FAMILY PROTEIN-RELATED"/>
    <property type="match status" value="1"/>
</dbReference>
<evidence type="ECO:0000313" key="4">
    <source>
        <dbReference type="Proteomes" id="UP000275024"/>
    </source>
</evidence>
<dbReference type="Proteomes" id="UP000275024">
    <property type="component" value="Unassembled WGS sequence"/>
</dbReference>
<organism evidence="1 4">
    <name type="scientific">Streptomyces radicis</name>
    <dbReference type="NCBI Taxonomy" id="1750517"/>
    <lineage>
        <taxon>Bacteria</taxon>
        <taxon>Bacillati</taxon>
        <taxon>Actinomycetota</taxon>
        <taxon>Actinomycetes</taxon>
        <taxon>Kitasatosporales</taxon>
        <taxon>Streptomycetaceae</taxon>
        <taxon>Streptomyces</taxon>
    </lineage>
</organism>
<keyword evidence="3" id="KW-1185">Reference proteome</keyword>
<name>A0A3A9WAE7_9ACTN</name>
<dbReference type="EMBL" id="RBDY01000007">
    <property type="protein sequence ID" value="RKN23327.1"/>
    <property type="molecule type" value="Genomic_DNA"/>
</dbReference>
<reference evidence="3 4" key="1">
    <citation type="submission" date="2018-09" db="EMBL/GenBank/DDBJ databases">
        <title>Streptomyces sp. nov. DS1-2, an endophytic actinomycete isolated from roots of Dendrobium scabrilingue.</title>
        <authorList>
            <person name="Kuncharoen N."/>
            <person name="Kudo T."/>
            <person name="Ohkuma M."/>
            <person name="Yuki M."/>
            <person name="Tanasupawat S."/>
        </authorList>
    </citation>
    <scope>NUCLEOTIDE SEQUENCE [LARGE SCALE GENOMIC DNA]</scope>
    <source>
        <strain evidence="1 4">AZ1-7</strain>
        <strain evidence="2 3">DS1-2</strain>
    </source>
</reference>
<dbReference type="GO" id="GO:0016787">
    <property type="term" value="F:hydrolase activity"/>
    <property type="evidence" value="ECO:0007669"/>
    <property type="project" value="UniProtKB-KW"/>
</dbReference>
<comment type="caution">
    <text evidence="1">The sequence shown here is derived from an EMBL/GenBank/DDBJ whole genome shotgun (WGS) entry which is preliminary data.</text>
</comment>
<dbReference type="AlphaFoldDB" id="A0A3A9WAE7"/>
<evidence type="ECO:0000313" key="1">
    <source>
        <dbReference type="EMBL" id="RKN09689.1"/>
    </source>
</evidence>
<proteinExistence type="predicted"/>
<dbReference type="Proteomes" id="UP000268652">
    <property type="component" value="Unassembled WGS sequence"/>
</dbReference>
<keyword evidence="1" id="KW-0378">Hydrolase</keyword>
<dbReference type="OrthoDB" id="9808993at2"/>
<dbReference type="EMBL" id="RBDX01000007">
    <property type="protein sequence ID" value="RKN09689.1"/>
    <property type="molecule type" value="Genomic_DNA"/>
</dbReference>
<sequence length="207" mass="22542">MGRMDENAALLDRFAALPDAPGTGVGEALLRCWSEPHRRYHTRAHLAAVLDRLDELTAAGEGGRVRPVALAAWCHDAVYDPRAPDNEERSARLAEALLDADPDRDEVARLVRLTADHAPAEGDANGAALCDADLAVLAGPPEAYAAYAAEVRQEYGFVPDADFRAGRAEILRQLLVAPRLFRTDYGAGRWESTARFNVRSELRLLTG</sequence>
<dbReference type="PIRSF" id="PIRSF035170">
    <property type="entry name" value="HD_phosphohydro"/>
    <property type="match status" value="1"/>
</dbReference>
<dbReference type="PANTHER" id="PTHR21174">
    <property type="match status" value="1"/>
</dbReference>
<evidence type="ECO:0000313" key="2">
    <source>
        <dbReference type="EMBL" id="RKN23327.1"/>
    </source>
</evidence>
<dbReference type="SUPFAM" id="SSF109604">
    <property type="entry name" value="HD-domain/PDEase-like"/>
    <property type="match status" value="1"/>
</dbReference>
<gene>
    <name evidence="2" type="ORF">D7318_12530</name>
    <name evidence="1" type="ORF">D7319_11575</name>
</gene>